<reference evidence="2 3" key="1">
    <citation type="journal article" date="2018" name="IMA Fungus">
        <title>IMA Genome-F 10: Nine draft genome sequences of Claviceps purpurea s.lat., including C. arundinis, C. humidiphila, and C. cf. spartinae, pseudomolecules for the pitch canker pathogen Fusarium circinatum, draft genome of Davidsoniella eucalypti, Grosmannia galeiformis, Quambalaria eucalypti, and Teratosphaeria destructans.</title>
        <authorList>
            <person name="Wingfield B.D."/>
            <person name="Liu M."/>
            <person name="Nguyen H.D."/>
            <person name="Lane F.A."/>
            <person name="Morgan S.W."/>
            <person name="De Vos L."/>
            <person name="Wilken P.M."/>
            <person name="Duong T.A."/>
            <person name="Aylward J."/>
            <person name="Coetzee M.P."/>
            <person name="Dadej K."/>
            <person name="De Beer Z.W."/>
            <person name="Findlay W."/>
            <person name="Havenga M."/>
            <person name="Kolarik M."/>
            <person name="Menzies J.G."/>
            <person name="Naidoo K."/>
            <person name="Pochopski O."/>
            <person name="Shoukouhi P."/>
            <person name="Santana Q.C."/>
            <person name="Seifert K.A."/>
            <person name="Soal N."/>
            <person name="Steenkamp E.T."/>
            <person name="Tatham C.T."/>
            <person name="van der Nest M.A."/>
            <person name="Wingfield M.J."/>
        </authorList>
    </citation>
    <scope>NUCLEOTIDE SEQUENCE [LARGE SCALE GENOMIC DNA]</scope>
    <source>
        <strain evidence="2">CMW44962</strain>
    </source>
</reference>
<dbReference type="EMBL" id="RIBY02002478">
    <property type="protein sequence ID" value="KAH9811701.1"/>
    <property type="molecule type" value="Genomic_DNA"/>
</dbReference>
<accession>A0A9W7SIS9</accession>
<evidence type="ECO:0000256" key="1">
    <source>
        <dbReference type="SAM" id="MobiDB-lite"/>
    </source>
</evidence>
<comment type="caution">
    <text evidence="2">The sequence shown here is derived from an EMBL/GenBank/DDBJ whole genome shotgun (WGS) entry which is preliminary data.</text>
</comment>
<protein>
    <submittedName>
        <fullName evidence="2">DUF1768-domain-containing protein</fullName>
    </submittedName>
</protein>
<dbReference type="SUPFAM" id="SSF143990">
    <property type="entry name" value="YbiA-like"/>
    <property type="match status" value="1"/>
</dbReference>
<gene>
    <name evidence="2" type="ORF">Tdes44962_MAKER05848</name>
</gene>
<name>A0A9W7SIS9_9PEZI</name>
<evidence type="ECO:0000313" key="2">
    <source>
        <dbReference type="EMBL" id="KAH9811701.1"/>
    </source>
</evidence>
<organism evidence="2 3">
    <name type="scientific">Teratosphaeria destructans</name>
    <dbReference type="NCBI Taxonomy" id="418781"/>
    <lineage>
        <taxon>Eukaryota</taxon>
        <taxon>Fungi</taxon>
        <taxon>Dikarya</taxon>
        <taxon>Ascomycota</taxon>
        <taxon>Pezizomycotina</taxon>
        <taxon>Dothideomycetes</taxon>
        <taxon>Dothideomycetidae</taxon>
        <taxon>Mycosphaerellales</taxon>
        <taxon>Teratosphaeriaceae</taxon>
        <taxon>Teratosphaeria</taxon>
    </lineage>
</organism>
<reference evidence="2 3" key="2">
    <citation type="journal article" date="2021" name="Curr. Genet.">
        <title>Genetic response to nitrogen starvation in the aggressive Eucalyptus foliar pathogen Teratosphaeria destructans.</title>
        <authorList>
            <person name="Havenga M."/>
            <person name="Wingfield B.D."/>
            <person name="Wingfield M.J."/>
            <person name="Dreyer L.L."/>
            <person name="Roets F."/>
            <person name="Aylward J."/>
        </authorList>
    </citation>
    <scope>NUCLEOTIDE SEQUENCE [LARGE SCALE GENOMIC DNA]</scope>
    <source>
        <strain evidence="2">CMW44962</strain>
    </source>
</reference>
<keyword evidence="3" id="KW-1185">Reference proteome</keyword>
<dbReference type="InterPro" id="IPR037238">
    <property type="entry name" value="YbiA-like_sf"/>
</dbReference>
<dbReference type="OrthoDB" id="206452at2759"/>
<dbReference type="Gene3D" id="1.10.357.40">
    <property type="entry name" value="YbiA-like"/>
    <property type="match status" value="1"/>
</dbReference>
<dbReference type="AlphaFoldDB" id="A0A9W7SIS9"/>
<proteinExistence type="predicted"/>
<evidence type="ECO:0000313" key="3">
    <source>
        <dbReference type="Proteomes" id="UP001138500"/>
    </source>
</evidence>
<sequence>MPQRPPHHTKPPPSRSPQARSPSILPFGFLPQWYISHFTDPELHPTHSFKCAEQYMMYRKTLLIASSASTPDTQDLPERILRSNKPAQQRFLAGPGYAEMS</sequence>
<feature type="region of interest" description="Disordered" evidence="1">
    <location>
        <begin position="1"/>
        <end position="24"/>
    </location>
</feature>
<feature type="compositionally biased region" description="Basic residues" evidence="1">
    <location>
        <begin position="1"/>
        <end position="10"/>
    </location>
</feature>
<dbReference type="Proteomes" id="UP001138500">
    <property type="component" value="Unassembled WGS sequence"/>
</dbReference>